<keyword evidence="8" id="KW-1133">Transmembrane helix</keyword>
<evidence type="ECO:0000256" key="8">
    <source>
        <dbReference type="SAM" id="Phobius"/>
    </source>
</evidence>
<accession>A0A834GGB2</accession>
<dbReference type="AlphaFoldDB" id="A0A834GGB2"/>
<keyword evidence="4" id="KW-0479">Metal-binding</keyword>
<reference evidence="9" key="1">
    <citation type="submission" date="2019-11" db="EMBL/GenBank/DDBJ databases">
        <authorList>
            <person name="Liu Y."/>
            <person name="Hou J."/>
            <person name="Li T.-Q."/>
            <person name="Guan C.-H."/>
            <person name="Wu X."/>
            <person name="Wu H.-Z."/>
            <person name="Ling F."/>
            <person name="Zhang R."/>
            <person name="Shi X.-G."/>
            <person name="Ren J.-P."/>
            <person name="Chen E.-F."/>
            <person name="Sun J.-M."/>
        </authorList>
    </citation>
    <scope>NUCLEOTIDE SEQUENCE</scope>
    <source>
        <strain evidence="9">Adult_tree_wgs_1</strain>
        <tissue evidence="9">Leaves</tissue>
    </source>
</reference>
<evidence type="ECO:0000256" key="3">
    <source>
        <dbReference type="ARBA" id="ARBA00013133"/>
    </source>
</evidence>
<dbReference type="SUPFAM" id="SSF51182">
    <property type="entry name" value="RmlC-like cupins"/>
    <property type="match status" value="1"/>
</dbReference>
<dbReference type="InterPro" id="IPR012864">
    <property type="entry name" value="PCO/ADO"/>
</dbReference>
<sequence length="304" mass="34028">MGIEKTVATQKGKDCLQLSSETNSKSSKKNRRRQRKMTAVQRLYDICYEVFGAGRHGIVPPPDDIQRIKSVLGMCFFFCSIWFLVIALTWLFSCVDGMTEVDVGLRPNMPYFRRAPTDQLPKITYLHIHECDKFSIGIFCLPPMGIIPLHNHPGMTVFSKLLFGTMHKKSYDWVVDVGSDSHSKFCLSKAATPPPGLRLAKVKVDSDFTAPNTSVLYPADGGNMHCFTAVTPCAVLDVLCPPYSDPDGRHCAYYLDFPFSSFPVDGAPVPDEEKESHAWLQERDDLEDLTVVGAPYNGPRIVER</sequence>
<dbReference type="EC" id="1.13.11.20" evidence="3"/>
<comment type="catalytic activity">
    <reaction evidence="7">
        <text>L-cysteine + O2 = 3-sulfino-L-alanine + H(+)</text>
        <dbReference type="Rhea" id="RHEA:20441"/>
        <dbReference type="ChEBI" id="CHEBI:15378"/>
        <dbReference type="ChEBI" id="CHEBI:15379"/>
        <dbReference type="ChEBI" id="CHEBI:35235"/>
        <dbReference type="ChEBI" id="CHEBI:61085"/>
        <dbReference type="EC" id="1.13.11.20"/>
    </reaction>
    <physiologicalReaction direction="left-to-right" evidence="7">
        <dbReference type="Rhea" id="RHEA:20442"/>
    </physiologicalReaction>
</comment>
<evidence type="ECO:0000256" key="1">
    <source>
        <dbReference type="ARBA" id="ARBA00001954"/>
    </source>
</evidence>
<proteinExistence type="inferred from homology"/>
<dbReference type="Gene3D" id="2.60.120.10">
    <property type="entry name" value="Jelly Rolls"/>
    <property type="match status" value="1"/>
</dbReference>
<evidence type="ECO:0000313" key="9">
    <source>
        <dbReference type="EMBL" id="KAF7134478.1"/>
    </source>
</evidence>
<dbReference type="CDD" id="cd20289">
    <property type="entry name" value="cupin_ADO"/>
    <property type="match status" value="1"/>
</dbReference>
<evidence type="ECO:0000313" key="10">
    <source>
        <dbReference type="Proteomes" id="UP000626092"/>
    </source>
</evidence>
<comment type="similarity">
    <text evidence="2">Belongs to the cysteine dioxygenase family.</text>
</comment>
<dbReference type="PANTHER" id="PTHR22966:SF1">
    <property type="entry name" value="PLANT CYSTEINE OXIDASE 1"/>
    <property type="match status" value="1"/>
</dbReference>
<feature type="transmembrane region" description="Helical" evidence="8">
    <location>
        <begin position="71"/>
        <end position="92"/>
    </location>
</feature>
<keyword evidence="10" id="KW-1185">Reference proteome</keyword>
<dbReference type="GO" id="GO:0017172">
    <property type="term" value="F:cysteine dioxygenase activity"/>
    <property type="evidence" value="ECO:0007669"/>
    <property type="project" value="UniProtKB-EC"/>
</dbReference>
<keyword evidence="6" id="KW-0408">Iron</keyword>
<dbReference type="PANTHER" id="PTHR22966">
    <property type="entry name" value="2-AMINOETHANETHIOL DIOXYGENASE"/>
    <property type="match status" value="1"/>
</dbReference>
<dbReference type="Proteomes" id="UP000626092">
    <property type="component" value="Unassembled WGS sequence"/>
</dbReference>
<organism evidence="9 10">
    <name type="scientific">Rhododendron simsii</name>
    <name type="common">Sims's rhododendron</name>
    <dbReference type="NCBI Taxonomy" id="118357"/>
    <lineage>
        <taxon>Eukaryota</taxon>
        <taxon>Viridiplantae</taxon>
        <taxon>Streptophyta</taxon>
        <taxon>Embryophyta</taxon>
        <taxon>Tracheophyta</taxon>
        <taxon>Spermatophyta</taxon>
        <taxon>Magnoliopsida</taxon>
        <taxon>eudicotyledons</taxon>
        <taxon>Gunneridae</taxon>
        <taxon>Pentapetalae</taxon>
        <taxon>asterids</taxon>
        <taxon>Ericales</taxon>
        <taxon>Ericaceae</taxon>
        <taxon>Ericoideae</taxon>
        <taxon>Rhodoreae</taxon>
        <taxon>Rhododendron</taxon>
    </lineage>
</organism>
<evidence type="ECO:0000256" key="7">
    <source>
        <dbReference type="ARBA" id="ARBA00024284"/>
    </source>
</evidence>
<keyword evidence="8" id="KW-0472">Membrane</keyword>
<protein>
    <recommendedName>
        <fullName evidence="3">cysteine dioxygenase</fullName>
        <ecNumber evidence="3">1.13.11.20</ecNumber>
    </recommendedName>
</protein>
<keyword evidence="8" id="KW-0812">Transmembrane</keyword>
<dbReference type="GO" id="GO:0046872">
    <property type="term" value="F:metal ion binding"/>
    <property type="evidence" value="ECO:0007669"/>
    <property type="project" value="UniProtKB-KW"/>
</dbReference>
<dbReference type="Pfam" id="PF07847">
    <property type="entry name" value="PCO_ADO"/>
    <property type="match status" value="1"/>
</dbReference>
<comment type="cofactor">
    <cofactor evidence="1">
        <name>Fe(2+)</name>
        <dbReference type="ChEBI" id="CHEBI:29033"/>
    </cofactor>
</comment>
<dbReference type="InterPro" id="IPR011051">
    <property type="entry name" value="RmlC_Cupin_sf"/>
</dbReference>
<evidence type="ECO:0000256" key="4">
    <source>
        <dbReference type="ARBA" id="ARBA00022723"/>
    </source>
</evidence>
<evidence type="ECO:0000256" key="2">
    <source>
        <dbReference type="ARBA" id="ARBA00006622"/>
    </source>
</evidence>
<dbReference type="EMBL" id="WJXA01000008">
    <property type="protein sequence ID" value="KAF7134478.1"/>
    <property type="molecule type" value="Genomic_DNA"/>
</dbReference>
<evidence type="ECO:0000256" key="6">
    <source>
        <dbReference type="ARBA" id="ARBA00023004"/>
    </source>
</evidence>
<comment type="caution">
    <text evidence="9">The sequence shown here is derived from an EMBL/GenBank/DDBJ whole genome shotgun (WGS) entry which is preliminary data.</text>
</comment>
<dbReference type="GO" id="GO:0070483">
    <property type="term" value="P:detection of hypoxia"/>
    <property type="evidence" value="ECO:0007669"/>
    <property type="project" value="UniProtKB-ARBA"/>
</dbReference>
<keyword evidence="5" id="KW-0560">Oxidoreductase</keyword>
<evidence type="ECO:0000256" key="5">
    <source>
        <dbReference type="ARBA" id="ARBA00023002"/>
    </source>
</evidence>
<name>A0A834GGB2_RHOSS</name>
<dbReference type="OrthoDB" id="271433at2759"/>
<dbReference type="InterPro" id="IPR014710">
    <property type="entry name" value="RmlC-like_jellyroll"/>
</dbReference>
<gene>
    <name evidence="9" type="ORF">RHSIM_Rhsim08G0066700</name>
</gene>